<sequence length="327" mass="37320">MNIIRLSKLTKYFKVAKRSGGVISSFSSILNRSYDTVKAVDRISFSITEGELVGFIGPNGAGKTTTLKCLCGLLYPTQGEVSVLGYNPFERKPDFLKQISLIMGQKNQLWWSLPAIETFRLNKEIYEINESDFEKSLNELTTLLEVKSALSTPVRYLSLGQRMKMELIAVLLHKPKILFLDEPTIGLDVIMQKKIRDFISQYNKKFRATIILTSHYMFDVQKLCRRIIIIDHGKLVYDGNLTRLVEKYANRKIITVIFSHENIDEVNLSKLGTIKSYIHPKAVLTVPKAKTKAAATELLNNFPIEDLNIEEPEIDDVIRLIFSKKNK</sequence>
<dbReference type="Proteomes" id="UP000178230">
    <property type="component" value="Unassembled WGS sequence"/>
</dbReference>
<dbReference type="PROSITE" id="PS50893">
    <property type="entry name" value="ABC_TRANSPORTER_2"/>
    <property type="match status" value="1"/>
</dbReference>
<dbReference type="Gene3D" id="3.40.50.300">
    <property type="entry name" value="P-loop containing nucleotide triphosphate hydrolases"/>
    <property type="match status" value="1"/>
</dbReference>
<keyword evidence="2" id="KW-0547">Nucleotide-binding</keyword>
<comment type="caution">
    <text evidence="5">The sequence shown here is derived from an EMBL/GenBank/DDBJ whole genome shotgun (WGS) entry which is preliminary data.</text>
</comment>
<evidence type="ECO:0000256" key="2">
    <source>
        <dbReference type="ARBA" id="ARBA00022741"/>
    </source>
</evidence>
<evidence type="ECO:0000256" key="3">
    <source>
        <dbReference type="ARBA" id="ARBA00022840"/>
    </source>
</evidence>
<feature type="domain" description="ABC transporter" evidence="4">
    <location>
        <begin position="4"/>
        <end position="257"/>
    </location>
</feature>
<dbReference type="GO" id="GO:0005524">
    <property type="term" value="F:ATP binding"/>
    <property type="evidence" value="ECO:0007669"/>
    <property type="project" value="UniProtKB-KW"/>
</dbReference>
<dbReference type="PANTHER" id="PTHR42711:SF4">
    <property type="entry name" value="ABC TRANSPORTER RELATED"/>
    <property type="match status" value="1"/>
</dbReference>
<dbReference type="InterPro" id="IPR027417">
    <property type="entry name" value="P-loop_NTPase"/>
</dbReference>
<evidence type="ECO:0000256" key="1">
    <source>
        <dbReference type="ARBA" id="ARBA00022448"/>
    </source>
</evidence>
<name>A0A1F5YIY5_9BACT</name>
<protein>
    <submittedName>
        <fullName evidence="5">ABC transporter</fullName>
    </submittedName>
</protein>
<dbReference type="InterPro" id="IPR050763">
    <property type="entry name" value="ABC_transporter_ATP-binding"/>
</dbReference>
<proteinExistence type="predicted"/>
<dbReference type="InterPro" id="IPR003593">
    <property type="entry name" value="AAA+_ATPase"/>
</dbReference>
<dbReference type="SMART" id="SM00382">
    <property type="entry name" value="AAA"/>
    <property type="match status" value="1"/>
</dbReference>
<reference evidence="5 6" key="1">
    <citation type="journal article" date="2016" name="Nat. Commun.">
        <title>Thousands of microbial genomes shed light on interconnected biogeochemical processes in an aquifer system.</title>
        <authorList>
            <person name="Anantharaman K."/>
            <person name="Brown C.T."/>
            <person name="Hug L.A."/>
            <person name="Sharon I."/>
            <person name="Castelle C.J."/>
            <person name="Probst A.J."/>
            <person name="Thomas B.C."/>
            <person name="Singh A."/>
            <person name="Wilkins M.J."/>
            <person name="Karaoz U."/>
            <person name="Brodie E.L."/>
            <person name="Williams K.H."/>
            <person name="Hubbard S.S."/>
            <person name="Banfield J.F."/>
        </authorList>
    </citation>
    <scope>NUCLEOTIDE SEQUENCE [LARGE SCALE GENOMIC DNA]</scope>
</reference>
<dbReference type="SUPFAM" id="SSF52540">
    <property type="entry name" value="P-loop containing nucleoside triphosphate hydrolases"/>
    <property type="match status" value="1"/>
</dbReference>
<keyword evidence="1" id="KW-0813">Transport</keyword>
<accession>A0A1F5YIY5</accession>
<dbReference type="EMBL" id="MFIY01000027">
    <property type="protein sequence ID" value="OGG00054.1"/>
    <property type="molecule type" value="Genomic_DNA"/>
</dbReference>
<keyword evidence="3" id="KW-0067">ATP-binding</keyword>
<dbReference type="InterPro" id="IPR017871">
    <property type="entry name" value="ABC_transporter-like_CS"/>
</dbReference>
<evidence type="ECO:0000313" key="5">
    <source>
        <dbReference type="EMBL" id="OGG00054.1"/>
    </source>
</evidence>
<evidence type="ECO:0000259" key="4">
    <source>
        <dbReference type="PROSITE" id="PS50893"/>
    </source>
</evidence>
<dbReference type="PROSITE" id="PS00211">
    <property type="entry name" value="ABC_TRANSPORTER_1"/>
    <property type="match status" value="1"/>
</dbReference>
<dbReference type="InterPro" id="IPR003439">
    <property type="entry name" value="ABC_transporter-like_ATP-bd"/>
</dbReference>
<organism evidence="5 6">
    <name type="scientific">Candidatus Gottesmanbacteria bacterium RBG_13_37_7</name>
    <dbReference type="NCBI Taxonomy" id="1798369"/>
    <lineage>
        <taxon>Bacteria</taxon>
        <taxon>Candidatus Gottesmaniibacteriota</taxon>
    </lineage>
</organism>
<dbReference type="Pfam" id="PF00005">
    <property type="entry name" value="ABC_tran"/>
    <property type="match status" value="1"/>
</dbReference>
<gene>
    <name evidence="5" type="ORF">A2Y99_02925</name>
</gene>
<dbReference type="AlphaFoldDB" id="A0A1F5YIY5"/>
<dbReference type="GO" id="GO:0016887">
    <property type="term" value="F:ATP hydrolysis activity"/>
    <property type="evidence" value="ECO:0007669"/>
    <property type="project" value="InterPro"/>
</dbReference>
<dbReference type="PANTHER" id="PTHR42711">
    <property type="entry name" value="ABC TRANSPORTER ATP-BINDING PROTEIN"/>
    <property type="match status" value="1"/>
</dbReference>
<evidence type="ECO:0000313" key="6">
    <source>
        <dbReference type="Proteomes" id="UP000178230"/>
    </source>
</evidence>